<organism evidence="1">
    <name type="scientific">Arundo donax</name>
    <name type="common">Giant reed</name>
    <name type="synonym">Donax arundinaceus</name>
    <dbReference type="NCBI Taxonomy" id="35708"/>
    <lineage>
        <taxon>Eukaryota</taxon>
        <taxon>Viridiplantae</taxon>
        <taxon>Streptophyta</taxon>
        <taxon>Embryophyta</taxon>
        <taxon>Tracheophyta</taxon>
        <taxon>Spermatophyta</taxon>
        <taxon>Magnoliopsida</taxon>
        <taxon>Liliopsida</taxon>
        <taxon>Poales</taxon>
        <taxon>Poaceae</taxon>
        <taxon>PACMAD clade</taxon>
        <taxon>Arundinoideae</taxon>
        <taxon>Arundineae</taxon>
        <taxon>Arundo</taxon>
    </lineage>
</organism>
<proteinExistence type="predicted"/>
<dbReference type="AlphaFoldDB" id="A0A0A9G6J7"/>
<dbReference type="EMBL" id="GBRH01177804">
    <property type="protein sequence ID" value="JAE20092.1"/>
    <property type="molecule type" value="Transcribed_RNA"/>
</dbReference>
<accession>A0A0A9G6J7</accession>
<name>A0A0A9G6J7_ARUDO</name>
<reference evidence="1" key="1">
    <citation type="submission" date="2014-09" db="EMBL/GenBank/DDBJ databases">
        <authorList>
            <person name="Magalhaes I.L.F."/>
            <person name="Oliveira U."/>
            <person name="Santos F.R."/>
            <person name="Vidigal T.H.D.A."/>
            <person name="Brescovit A.D."/>
            <person name="Santos A.J."/>
        </authorList>
    </citation>
    <scope>NUCLEOTIDE SEQUENCE</scope>
    <source>
        <tissue evidence="1">Shoot tissue taken approximately 20 cm above the soil surface</tissue>
    </source>
</reference>
<sequence length="69" mass="7942">MLFLQSNRSILRMSMLRLYNTSVAIHSSGSLVHLMPSTQPYIFYHVVCSQLDTNLLDCHIVSVYWLLLA</sequence>
<evidence type="ECO:0000313" key="1">
    <source>
        <dbReference type="EMBL" id="JAE20092.1"/>
    </source>
</evidence>
<protein>
    <submittedName>
        <fullName evidence="1">Uncharacterized protein</fullName>
    </submittedName>
</protein>
<reference evidence="1" key="2">
    <citation type="journal article" date="2015" name="Data Brief">
        <title>Shoot transcriptome of the giant reed, Arundo donax.</title>
        <authorList>
            <person name="Barrero R.A."/>
            <person name="Guerrero F.D."/>
            <person name="Moolhuijzen P."/>
            <person name="Goolsby J.A."/>
            <person name="Tidwell J."/>
            <person name="Bellgard S.E."/>
            <person name="Bellgard M.I."/>
        </authorList>
    </citation>
    <scope>NUCLEOTIDE SEQUENCE</scope>
    <source>
        <tissue evidence="1">Shoot tissue taken approximately 20 cm above the soil surface</tissue>
    </source>
</reference>